<keyword evidence="3" id="KW-0533">Nickel</keyword>
<proteinExistence type="inferred from homology"/>
<keyword evidence="4 7" id="KW-0812">Transmembrane</keyword>
<gene>
    <name evidence="8" type="ORF">AB986_20130</name>
</gene>
<comment type="caution">
    <text evidence="8">The sequence shown here is derived from an EMBL/GenBank/DDBJ whole genome shotgun (WGS) entry which is preliminary data.</text>
</comment>
<dbReference type="Proteomes" id="UP000035996">
    <property type="component" value="Unassembled WGS sequence"/>
</dbReference>
<sequence>MDASLLSLLVIGFLLGIKHAIEPDHVIAVSTIASRTRSLWKSSLAGVYWGIGHTATLVLGGTLLLLFNTTITNQWAMSLELIVGCMLIFLGIKTLVMKKQKTEMKGNRTYIQSGFIGFVHGLAGSAAMILLTMSTVETLWQGVVYILIFGFGTCAGMLCFTTVLGIPFIATKRQLSLNKRLTQLTGILSVGFGFFYIYEIGVTGGLFPF</sequence>
<feature type="transmembrane region" description="Helical" evidence="7">
    <location>
        <begin position="79"/>
        <end position="97"/>
    </location>
</feature>
<keyword evidence="2 7" id="KW-0813">Transport</keyword>
<evidence type="ECO:0000256" key="4">
    <source>
        <dbReference type="ARBA" id="ARBA00022692"/>
    </source>
</evidence>
<feature type="transmembrane region" description="Helical" evidence="7">
    <location>
        <begin position="143"/>
        <end position="166"/>
    </location>
</feature>
<evidence type="ECO:0000256" key="6">
    <source>
        <dbReference type="ARBA" id="ARBA00023136"/>
    </source>
</evidence>
<dbReference type="GO" id="GO:0015099">
    <property type="term" value="F:nickel cation transmembrane transporter activity"/>
    <property type="evidence" value="ECO:0007669"/>
    <property type="project" value="UniProtKB-UniRule"/>
</dbReference>
<feature type="transmembrane region" description="Helical" evidence="7">
    <location>
        <begin position="186"/>
        <end position="207"/>
    </location>
</feature>
<accession>A0A0J6FN23</accession>
<dbReference type="OrthoDB" id="9811044at2"/>
<feature type="transmembrane region" description="Helical" evidence="7">
    <location>
        <begin position="44"/>
        <end position="67"/>
    </location>
</feature>
<dbReference type="EMBL" id="LELK01000015">
    <property type="protein sequence ID" value="KMM35767.1"/>
    <property type="molecule type" value="Genomic_DNA"/>
</dbReference>
<keyword evidence="6 7" id="KW-0472">Membrane</keyword>
<reference evidence="8" key="1">
    <citation type="submission" date="2015-06" db="EMBL/GenBank/DDBJ databases">
        <authorList>
            <person name="Liu B."/>
            <person name="Wang J."/>
            <person name="Zhu Y."/>
            <person name="Liu G."/>
            <person name="Chen Q."/>
            <person name="Zheng C."/>
            <person name="Che J."/>
            <person name="Ge C."/>
            <person name="Shi H."/>
            <person name="Pan Z."/>
            <person name="Liu X."/>
        </authorList>
    </citation>
    <scope>NUCLEOTIDE SEQUENCE [LARGE SCALE GENOMIC DNA]</scope>
    <source>
        <strain evidence="8">DSM 16346</strain>
    </source>
</reference>
<dbReference type="PANTHER" id="PTHR33876:SF4">
    <property type="entry name" value="CHLOROPLAST PROTEIN FOR GROWTH AND FERTILITY 2"/>
    <property type="match status" value="1"/>
</dbReference>
<evidence type="ECO:0000256" key="1">
    <source>
        <dbReference type="ARBA" id="ARBA00004127"/>
    </source>
</evidence>
<evidence type="ECO:0000313" key="9">
    <source>
        <dbReference type="Proteomes" id="UP000035996"/>
    </source>
</evidence>
<evidence type="ECO:0000256" key="3">
    <source>
        <dbReference type="ARBA" id="ARBA00022596"/>
    </source>
</evidence>
<keyword evidence="5 7" id="KW-1133">Transmembrane helix</keyword>
<evidence type="ECO:0000256" key="7">
    <source>
        <dbReference type="RuleBase" id="RU362101"/>
    </source>
</evidence>
<dbReference type="PANTHER" id="PTHR33876">
    <property type="entry name" value="UNNAMED PRODUCT"/>
    <property type="match status" value="1"/>
</dbReference>
<dbReference type="STRING" id="157733.AB986_20130"/>
<comment type="similarity">
    <text evidence="7">Belongs to the NiCoT transporter (TC 2.A.52) family.</text>
</comment>
<dbReference type="GO" id="GO:0005886">
    <property type="term" value="C:plasma membrane"/>
    <property type="evidence" value="ECO:0007669"/>
    <property type="project" value="UniProtKB-SubCell"/>
</dbReference>
<dbReference type="GO" id="GO:0012505">
    <property type="term" value="C:endomembrane system"/>
    <property type="evidence" value="ECO:0007669"/>
    <property type="project" value="UniProtKB-SubCell"/>
</dbReference>
<protein>
    <recommendedName>
        <fullName evidence="7">Nickel/cobalt efflux system</fullName>
    </recommendedName>
</protein>
<feature type="transmembrane region" description="Helical" evidence="7">
    <location>
        <begin position="109"/>
        <end position="131"/>
    </location>
</feature>
<dbReference type="RefSeq" id="WP_048313442.1">
    <property type="nucleotide sequence ID" value="NZ_CP119526.1"/>
</dbReference>
<evidence type="ECO:0000313" key="8">
    <source>
        <dbReference type="EMBL" id="KMM35767.1"/>
    </source>
</evidence>
<evidence type="ECO:0000256" key="2">
    <source>
        <dbReference type="ARBA" id="ARBA00022448"/>
    </source>
</evidence>
<dbReference type="InterPro" id="IPR011541">
    <property type="entry name" value="Ni/Co_transpt_high_affinity"/>
</dbReference>
<dbReference type="AlphaFoldDB" id="A0A0J6FN23"/>
<dbReference type="Pfam" id="PF03824">
    <property type="entry name" value="NicO"/>
    <property type="match status" value="1"/>
</dbReference>
<dbReference type="InterPro" id="IPR052776">
    <property type="entry name" value="Chloro_ReproSupport/MetalTrans"/>
</dbReference>
<dbReference type="PATRIC" id="fig|157733.3.peg.1829"/>
<evidence type="ECO:0000256" key="5">
    <source>
        <dbReference type="ARBA" id="ARBA00022989"/>
    </source>
</evidence>
<comment type="subcellular location">
    <subcellularLocation>
        <location evidence="7">Cell membrane</location>
        <topology evidence="7">Multi-pass membrane protein</topology>
    </subcellularLocation>
    <subcellularLocation>
        <location evidence="1">Endomembrane system</location>
        <topology evidence="1">Multi-pass membrane protein</topology>
    </subcellularLocation>
</comment>
<keyword evidence="9" id="KW-1185">Reference proteome</keyword>
<organism evidence="8 9">
    <name type="scientific">Guptibacillus hwajinpoensis</name>
    <dbReference type="NCBI Taxonomy" id="208199"/>
    <lineage>
        <taxon>Bacteria</taxon>
        <taxon>Bacillati</taxon>
        <taxon>Bacillota</taxon>
        <taxon>Bacilli</taxon>
        <taxon>Bacillales</taxon>
        <taxon>Guptibacillaceae</taxon>
        <taxon>Guptibacillus</taxon>
    </lineage>
</organism>
<name>A0A0J6FN23_9BACL</name>